<evidence type="ECO:0000256" key="1">
    <source>
        <dbReference type="SAM" id="MobiDB-lite"/>
    </source>
</evidence>
<feature type="compositionally biased region" description="Basic residues" evidence="1">
    <location>
        <begin position="10"/>
        <end position="34"/>
    </location>
</feature>
<gene>
    <name evidence="2" type="ORF">UFOVP123_67</name>
</gene>
<sequence length="34" mass="3802">MKYPSATKKGPGRYHKNGHKKGGAFGKRKGYRPL</sequence>
<proteinExistence type="predicted"/>
<feature type="region of interest" description="Disordered" evidence="1">
    <location>
        <begin position="1"/>
        <end position="34"/>
    </location>
</feature>
<name>A0A6J5LDG4_9CAUD</name>
<protein>
    <submittedName>
        <fullName evidence="2">Uncharacterized protein</fullName>
    </submittedName>
</protein>
<evidence type="ECO:0000313" key="2">
    <source>
        <dbReference type="EMBL" id="CAB4131197.1"/>
    </source>
</evidence>
<organism evidence="2">
    <name type="scientific">uncultured Caudovirales phage</name>
    <dbReference type="NCBI Taxonomy" id="2100421"/>
    <lineage>
        <taxon>Viruses</taxon>
        <taxon>Duplodnaviria</taxon>
        <taxon>Heunggongvirae</taxon>
        <taxon>Uroviricota</taxon>
        <taxon>Caudoviricetes</taxon>
        <taxon>Peduoviridae</taxon>
        <taxon>Maltschvirus</taxon>
        <taxon>Maltschvirus maltsch</taxon>
    </lineage>
</organism>
<dbReference type="EMBL" id="LR796244">
    <property type="protein sequence ID" value="CAB4131197.1"/>
    <property type="molecule type" value="Genomic_DNA"/>
</dbReference>
<accession>A0A6J5LDG4</accession>
<reference evidence="2" key="1">
    <citation type="submission" date="2020-04" db="EMBL/GenBank/DDBJ databases">
        <authorList>
            <person name="Chiriac C."/>
            <person name="Salcher M."/>
            <person name="Ghai R."/>
            <person name="Kavagutti S V."/>
        </authorList>
    </citation>
    <scope>NUCLEOTIDE SEQUENCE</scope>
</reference>